<keyword evidence="14" id="KW-1185">Reference proteome</keyword>
<dbReference type="InterPro" id="IPR001628">
    <property type="entry name" value="Znf_hrmn_rcpt"/>
</dbReference>
<dbReference type="Gene3D" id="1.10.565.10">
    <property type="entry name" value="Retinoid X Receptor"/>
    <property type="match status" value="1"/>
</dbReference>
<dbReference type="PANTHER" id="PTHR46397:SF5">
    <property type="entry name" value="NUCLEAR HORMONE RECEPTOR FAMILY MEMBER NHR-20"/>
    <property type="match status" value="1"/>
</dbReference>
<dbReference type="SMART" id="SM00430">
    <property type="entry name" value="HOLI"/>
    <property type="match status" value="1"/>
</dbReference>
<evidence type="ECO:0000256" key="7">
    <source>
        <dbReference type="ARBA" id="ARBA00023163"/>
    </source>
</evidence>
<dbReference type="GO" id="GO:0003700">
    <property type="term" value="F:DNA-binding transcription factor activity"/>
    <property type="evidence" value="ECO:0007669"/>
    <property type="project" value="InterPro"/>
</dbReference>
<keyword evidence="9 10" id="KW-0539">Nucleus</keyword>
<dbReference type="PROSITE" id="PS51030">
    <property type="entry name" value="NUCLEAR_REC_DBD_2"/>
    <property type="match status" value="1"/>
</dbReference>
<dbReference type="Proteomes" id="UP000008068">
    <property type="component" value="Unassembled WGS sequence"/>
</dbReference>
<evidence type="ECO:0000259" key="12">
    <source>
        <dbReference type="PROSITE" id="PS51843"/>
    </source>
</evidence>
<evidence type="ECO:0000256" key="2">
    <source>
        <dbReference type="ARBA" id="ARBA00022723"/>
    </source>
</evidence>
<dbReference type="SUPFAM" id="SSF48508">
    <property type="entry name" value="Nuclear receptor ligand-binding domain"/>
    <property type="match status" value="1"/>
</dbReference>
<dbReference type="InterPro" id="IPR013088">
    <property type="entry name" value="Znf_NHR/GATA"/>
</dbReference>
<dbReference type="InterPro" id="IPR000536">
    <property type="entry name" value="Nucl_hrmn_rcpt_lig-bd"/>
</dbReference>
<evidence type="ECO:0000313" key="13">
    <source>
        <dbReference type="EMBL" id="EGT31082.1"/>
    </source>
</evidence>
<keyword evidence="3 10" id="KW-0863">Zinc-finger</keyword>
<comment type="subcellular location">
    <subcellularLocation>
        <location evidence="10">Nucleus</location>
    </subcellularLocation>
</comment>
<dbReference type="SUPFAM" id="SSF57716">
    <property type="entry name" value="Glucocorticoid receptor-like (DNA-binding domain)"/>
    <property type="match status" value="1"/>
</dbReference>
<dbReference type="InParanoid" id="G0M9H0"/>
<feature type="domain" description="NR LBD" evidence="12">
    <location>
        <begin position="168"/>
        <end position="435"/>
    </location>
</feature>
<evidence type="ECO:0000256" key="1">
    <source>
        <dbReference type="ARBA" id="ARBA00005993"/>
    </source>
</evidence>
<keyword evidence="5 10" id="KW-0805">Transcription regulation</keyword>
<dbReference type="FunCoup" id="G0M9H0">
    <property type="interactions" value="1859"/>
</dbReference>
<dbReference type="EMBL" id="GL379787">
    <property type="protein sequence ID" value="EGT31082.1"/>
    <property type="molecule type" value="Genomic_DNA"/>
</dbReference>
<dbReference type="HOGENOM" id="CLU_007368_17_0_1"/>
<dbReference type="Pfam" id="PF00105">
    <property type="entry name" value="zf-C4"/>
    <property type="match status" value="1"/>
</dbReference>
<evidence type="ECO:0000256" key="4">
    <source>
        <dbReference type="ARBA" id="ARBA00022833"/>
    </source>
</evidence>
<dbReference type="PROSITE" id="PS00031">
    <property type="entry name" value="NUCLEAR_REC_DBD_1"/>
    <property type="match status" value="1"/>
</dbReference>
<dbReference type="InterPro" id="IPR035500">
    <property type="entry name" value="NHR-like_dom_sf"/>
</dbReference>
<dbReference type="OrthoDB" id="5793246at2759"/>
<dbReference type="GO" id="GO:0008270">
    <property type="term" value="F:zinc ion binding"/>
    <property type="evidence" value="ECO:0007669"/>
    <property type="project" value="UniProtKB-KW"/>
</dbReference>
<evidence type="ECO:0000256" key="6">
    <source>
        <dbReference type="ARBA" id="ARBA00023125"/>
    </source>
</evidence>
<evidence type="ECO:0000256" key="3">
    <source>
        <dbReference type="ARBA" id="ARBA00022771"/>
    </source>
</evidence>
<name>G0M9H0_CAEBE</name>
<dbReference type="GO" id="GO:0043565">
    <property type="term" value="F:sequence-specific DNA binding"/>
    <property type="evidence" value="ECO:0007669"/>
    <property type="project" value="InterPro"/>
</dbReference>
<dbReference type="Pfam" id="PF00104">
    <property type="entry name" value="Hormone_recep"/>
    <property type="match status" value="1"/>
</dbReference>
<evidence type="ECO:0000313" key="14">
    <source>
        <dbReference type="Proteomes" id="UP000008068"/>
    </source>
</evidence>
<organism evidence="14">
    <name type="scientific">Caenorhabditis brenneri</name>
    <name type="common">Nematode worm</name>
    <dbReference type="NCBI Taxonomy" id="135651"/>
    <lineage>
        <taxon>Eukaryota</taxon>
        <taxon>Metazoa</taxon>
        <taxon>Ecdysozoa</taxon>
        <taxon>Nematoda</taxon>
        <taxon>Chromadorea</taxon>
        <taxon>Rhabditida</taxon>
        <taxon>Rhabditina</taxon>
        <taxon>Rhabditomorpha</taxon>
        <taxon>Rhabditoidea</taxon>
        <taxon>Rhabditidae</taxon>
        <taxon>Peloderinae</taxon>
        <taxon>Caenorhabditis</taxon>
    </lineage>
</organism>
<dbReference type="CDD" id="cd06157">
    <property type="entry name" value="NR_LBD"/>
    <property type="match status" value="1"/>
</dbReference>
<dbReference type="PROSITE" id="PS51843">
    <property type="entry name" value="NR_LBD"/>
    <property type="match status" value="1"/>
</dbReference>
<evidence type="ECO:0000256" key="8">
    <source>
        <dbReference type="ARBA" id="ARBA00023170"/>
    </source>
</evidence>
<dbReference type="OMA" id="MCDRRRL"/>
<proteinExistence type="inferred from homology"/>
<evidence type="ECO:0000259" key="11">
    <source>
        <dbReference type="PROSITE" id="PS51030"/>
    </source>
</evidence>
<keyword evidence="4 10" id="KW-0862">Zinc</keyword>
<accession>G0M9H0</accession>
<dbReference type="Gene3D" id="3.30.50.10">
    <property type="entry name" value="Erythroid Transcription Factor GATA-1, subunit A"/>
    <property type="match status" value="1"/>
</dbReference>
<dbReference type="GO" id="GO:0005634">
    <property type="term" value="C:nucleus"/>
    <property type="evidence" value="ECO:0007669"/>
    <property type="project" value="UniProtKB-SubCell"/>
</dbReference>
<comment type="similarity">
    <text evidence="1 10">Belongs to the nuclear hormone receptor family.</text>
</comment>
<gene>
    <name evidence="13" type="primary">Cbn-nhr-13</name>
    <name evidence="13" type="ORF">CAEBREN_04864</name>
</gene>
<keyword evidence="7 10" id="KW-0804">Transcription</keyword>
<dbReference type="eggNOG" id="KOG3575">
    <property type="taxonomic scope" value="Eukaryota"/>
</dbReference>
<feature type="domain" description="Nuclear receptor" evidence="11">
    <location>
        <begin position="3"/>
        <end position="81"/>
    </location>
</feature>
<keyword evidence="8 10" id="KW-0675">Receptor</keyword>
<reference evidence="14" key="1">
    <citation type="submission" date="2011-07" db="EMBL/GenBank/DDBJ databases">
        <authorList>
            <consortium name="Caenorhabditis brenneri Sequencing and Analysis Consortium"/>
            <person name="Wilson R.K."/>
        </authorList>
    </citation>
    <scope>NUCLEOTIDE SEQUENCE [LARGE SCALE GENOMIC DNA]</scope>
    <source>
        <strain evidence="14">PB2801</strain>
    </source>
</reference>
<dbReference type="SMART" id="SM00399">
    <property type="entry name" value="ZnF_C4"/>
    <property type="match status" value="1"/>
</dbReference>
<dbReference type="PRINTS" id="PR00047">
    <property type="entry name" value="STROIDFINGER"/>
</dbReference>
<evidence type="ECO:0000256" key="9">
    <source>
        <dbReference type="ARBA" id="ARBA00023242"/>
    </source>
</evidence>
<dbReference type="PANTHER" id="PTHR46397">
    <property type="entry name" value="NUCLEAR HORMONE RECEPTOR FAMILY-RELATED"/>
    <property type="match status" value="1"/>
</dbReference>
<keyword evidence="2 10" id="KW-0479">Metal-binding</keyword>
<evidence type="ECO:0000256" key="10">
    <source>
        <dbReference type="RuleBase" id="RU004334"/>
    </source>
</evidence>
<sequence length="435" mass="50210">MSTNICEVCESSSNISCNHFGAKTCKACAAFFRRTVSMKLDYTCIEQPDACRVHHDSKLICRFCRLQKCHEVGMKPYLVKSKNERKQYIRISKGLVYKKSAIHINDNQNDTLHFSEDVTANHPEYPPGNFQNPEEFELLENEMENEATPGPSSESSEAGPFLDAMSPEIQETINKFLNLETSMCDRRRLLYAETPISIVLEGGREWPYDNATLKMFDYKLSQGLSKHDFVMIMDYARGMPGFDELNYADSVFCYRLVCAVDFVMNSAYYTFKRGIQHDELVLNDGTFIPMTPTPLTGYEENANLLFENQDDLMKFRTLMPLLLHQWKICVPFAQLAPNYEEFCLIKAICIWHVSYYRLSEDGRRVAQTQRDRLIRALHYACGLDSDDVGERFGNMIMALNYIMEQIRNLNCSFVMISFFGILNVDSLMLDVTSFW</sequence>
<keyword evidence="6 10" id="KW-0238">DNA-binding</keyword>
<dbReference type="AlphaFoldDB" id="G0M9H0"/>
<evidence type="ECO:0000256" key="5">
    <source>
        <dbReference type="ARBA" id="ARBA00023015"/>
    </source>
</evidence>
<protein>
    <submittedName>
        <fullName evidence="13">CBN-NHR-13 protein</fullName>
    </submittedName>
</protein>
<dbReference type="STRING" id="135651.G0M9H0"/>